<evidence type="ECO:0000313" key="2">
    <source>
        <dbReference type="EMBL" id="OAE22479.1"/>
    </source>
</evidence>
<reference evidence="2" key="1">
    <citation type="submission" date="2016-03" db="EMBL/GenBank/DDBJ databases">
        <title>Mechanisms controlling the formation of the plant cell surface in tip-growing cells are functionally conserved among land plants.</title>
        <authorList>
            <person name="Honkanen S."/>
            <person name="Jones V.A."/>
            <person name="Morieri G."/>
            <person name="Champion C."/>
            <person name="Hetherington A.J."/>
            <person name="Kelly S."/>
            <person name="Saint-Marcoux D."/>
            <person name="Proust H."/>
            <person name="Prescott H."/>
            <person name="Dolan L."/>
        </authorList>
    </citation>
    <scope>NUCLEOTIDE SEQUENCE [LARGE SCALE GENOMIC DNA]</scope>
    <source>
        <tissue evidence="2">Whole gametophyte</tissue>
    </source>
</reference>
<name>A0A176VNI1_MARPO</name>
<dbReference type="EMBL" id="LVLJ01003178">
    <property type="protein sequence ID" value="OAE22479.1"/>
    <property type="molecule type" value="Genomic_DNA"/>
</dbReference>
<gene>
    <name evidence="2" type="ORF">AXG93_4697s1160</name>
</gene>
<organism evidence="2 3">
    <name type="scientific">Marchantia polymorpha subsp. ruderalis</name>
    <dbReference type="NCBI Taxonomy" id="1480154"/>
    <lineage>
        <taxon>Eukaryota</taxon>
        <taxon>Viridiplantae</taxon>
        <taxon>Streptophyta</taxon>
        <taxon>Embryophyta</taxon>
        <taxon>Marchantiophyta</taxon>
        <taxon>Marchantiopsida</taxon>
        <taxon>Marchantiidae</taxon>
        <taxon>Marchantiales</taxon>
        <taxon>Marchantiaceae</taxon>
        <taxon>Marchantia</taxon>
    </lineage>
</organism>
<dbReference type="Proteomes" id="UP000077202">
    <property type="component" value="Unassembled WGS sequence"/>
</dbReference>
<dbReference type="AlphaFoldDB" id="A0A176VNI1"/>
<evidence type="ECO:0000313" key="3">
    <source>
        <dbReference type="Proteomes" id="UP000077202"/>
    </source>
</evidence>
<evidence type="ECO:0000256" key="1">
    <source>
        <dbReference type="SAM" id="MobiDB-lite"/>
    </source>
</evidence>
<feature type="region of interest" description="Disordered" evidence="1">
    <location>
        <begin position="93"/>
        <end position="132"/>
    </location>
</feature>
<protein>
    <submittedName>
        <fullName evidence="2">Uncharacterized protein</fullName>
    </submittedName>
</protein>
<comment type="caution">
    <text evidence="2">The sequence shown here is derived from an EMBL/GenBank/DDBJ whole genome shotgun (WGS) entry which is preliminary data.</text>
</comment>
<accession>A0A176VNI1</accession>
<keyword evidence="3" id="KW-1185">Reference proteome</keyword>
<sequence length="178" mass="20173">MGTCGGTAMSCCRGNGERLEYGLCSPQLKSGAYVMAIDALPPANIIPRTYCKVGTGALKRERERERERARMSIHVAEDRQAKCSRCLESEAAEQREQRVEEEEEEQREGGKEGRAGGGLKGDEEDENRRRRRRLGGERCGNLGIGKFYRLFEGPHRLEWAISENWGMMRGGFVWRMVE</sequence>
<proteinExistence type="predicted"/>